<dbReference type="GeneID" id="108609623"/>
<protein>
    <submittedName>
        <fullName evidence="2">Uncharacterized protein LOC108609623</fullName>
    </submittedName>
</protein>
<keyword evidence="1" id="KW-1185">Reference proteome</keyword>
<name>A0ABM1NPE7_DROAR</name>
<reference evidence="1" key="2">
    <citation type="journal article" date="2016" name="G3 (Bethesda)">
        <title>Genome Evolution in Three Species of Cactophilic Drosophila.</title>
        <authorList>
            <person name="Sanchez-Flores A."/>
            <person name="Penazola F."/>
            <person name="Carpinteyro-Ponce J."/>
            <person name="Nazario-Yepiz N."/>
            <person name="Abreu-Goodger C."/>
            <person name="Machado C.A."/>
            <person name="Markow T.A."/>
        </authorList>
    </citation>
    <scope>NUCLEOTIDE SEQUENCE [LARGE SCALE GENOMIC DNA]</scope>
</reference>
<organism evidence="1 2">
    <name type="scientific">Drosophila arizonae</name>
    <name type="common">Fruit fly</name>
    <dbReference type="NCBI Taxonomy" id="7263"/>
    <lineage>
        <taxon>Eukaryota</taxon>
        <taxon>Metazoa</taxon>
        <taxon>Ecdysozoa</taxon>
        <taxon>Arthropoda</taxon>
        <taxon>Hexapoda</taxon>
        <taxon>Insecta</taxon>
        <taxon>Pterygota</taxon>
        <taxon>Neoptera</taxon>
        <taxon>Endopterygota</taxon>
        <taxon>Diptera</taxon>
        <taxon>Brachycera</taxon>
        <taxon>Muscomorpha</taxon>
        <taxon>Ephydroidea</taxon>
        <taxon>Drosophilidae</taxon>
        <taxon>Drosophila</taxon>
    </lineage>
</organism>
<evidence type="ECO:0000313" key="2">
    <source>
        <dbReference type="RefSeq" id="XP_017856833.1"/>
    </source>
</evidence>
<accession>A0ABM1NPE7</accession>
<dbReference type="RefSeq" id="XP_017856833.1">
    <property type="nucleotide sequence ID" value="XM_018001344.1"/>
</dbReference>
<reference evidence="1" key="1">
    <citation type="journal article" date="1997" name="Nucleic Acids Res.">
        <title>tRNAscan-SE: a program for improved detection of transfer RNA genes in genomic sequence.</title>
        <authorList>
            <person name="Lowe T.M."/>
            <person name="Eddy S.R."/>
        </authorList>
    </citation>
    <scope>NUCLEOTIDE SEQUENCE [LARGE SCALE GENOMIC DNA]</scope>
</reference>
<evidence type="ECO:0000313" key="1">
    <source>
        <dbReference type="Proteomes" id="UP000694904"/>
    </source>
</evidence>
<sequence length="122" mass="14816">MQFNMNNQSFEEMWNNCSTTEQSEQDEQIFASMEPHRVRFAMTSRSDKRMAMVYRRLHASNAVEASNSMEMIYTRTICRMCLMPVQVCRTYGYNLKRYDLEQEEDDKDAYDRRLRKYLMMQK</sequence>
<dbReference type="Proteomes" id="UP000694904">
    <property type="component" value="Chromosome 3"/>
</dbReference>
<reference evidence="2" key="3">
    <citation type="submission" date="2025-08" db="UniProtKB">
        <authorList>
            <consortium name="RefSeq"/>
        </authorList>
    </citation>
    <scope>IDENTIFICATION</scope>
    <source>
        <tissue evidence="2">Whole organism</tissue>
    </source>
</reference>
<proteinExistence type="predicted"/>
<gene>
    <name evidence="2" type="primary">LOC108609623</name>
</gene>